<proteinExistence type="inferred from homology"/>
<accession>A0A8J2WB76</accession>
<dbReference type="Pfam" id="PF15335">
    <property type="entry name" value="CAAP1"/>
    <property type="match status" value="1"/>
</dbReference>
<feature type="compositionally biased region" description="Low complexity" evidence="2">
    <location>
        <begin position="66"/>
        <end position="87"/>
    </location>
</feature>
<name>A0A8J2WB76_9CRUS</name>
<feature type="region of interest" description="Disordered" evidence="2">
    <location>
        <begin position="304"/>
        <end position="333"/>
    </location>
</feature>
<dbReference type="Proteomes" id="UP000789390">
    <property type="component" value="Unassembled WGS sequence"/>
</dbReference>
<feature type="compositionally biased region" description="Basic residues" evidence="2">
    <location>
        <begin position="89"/>
        <end position="127"/>
    </location>
</feature>
<evidence type="ECO:0000313" key="4">
    <source>
        <dbReference type="Proteomes" id="UP000789390"/>
    </source>
</evidence>
<dbReference type="EMBL" id="CAKKLH010000025">
    <property type="protein sequence ID" value="CAH0099858.1"/>
    <property type="molecule type" value="Genomic_DNA"/>
</dbReference>
<feature type="region of interest" description="Disordered" evidence="2">
    <location>
        <begin position="412"/>
        <end position="477"/>
    </location>
</feature>
<dbReference type="PANTHER" id="PTHR31911">
    <property type="entry name" value="PROTEIN FAM133"/>
    <property type="match status" value="1"/>
</dbReference>
<feature type="compositionally biased region" description="Acidic residues" evidence="2">
    <location>
        <begin position="549"/>
        <end position="570"/>
    </location>
</feature>
<dbReference type="InterPro" id="IPR026766">
    <property type="entry name" value="Fam133"/>
</dbReference>
<evidence type="ECO:0000313" key="3">
    <source>
        <dbReference type="EMBL" id="CAH0099858.1"/>
    </source>
</evidence>
<reference evidence="3" key="1">
    <citation type="submission" date="2021-11" db="EMBL/GenBank/DDBJ databases">
        <authorList>
            <person name="Schell T."/>
        </authorList>
    </citation>
    <scope>NUCLEOTIDE SEQUENCE</scope>
    <source>
        <strain evidence="3">M5</strain>
    </source>
</reference>
<gene>
    <name evidence="3" type="ORF">DGAL_LOCUS2016</name>
</gene>
<feature type="compositionally biased region" description="Polar residues" evidence="2">
    <location>
        <begin position="424"/>
        <end position="438"/>
    </location>
</feature>
<evidence type="ECO:0000256" key="2">
    <source>
        <dbReference type="SAM" id="MobiDB-lite"/>
    </source>
</evidence>
<feature type="compositionally biased region" description="Basic residues" evidence="2">
    <location>
        <begin position="309"/>
        <end position="329"/>
    </location>
</feature>
<feature type="compositionally biased region" description="Low complexity" evidence="2">
    <location>
        <begin position="25"/>
        <end position="56"/>
    </location>
</feature>
<feature type="compositionally biased region" description="Basic residues" evidence="2">
    <location>
        <begin position="457"/>
        <end position="470"/>
    </location>
</feature>
<feature type="compositionally biased region" description="Polar residues" evidence="2">
    <location>
        <begin position="491"/>
        <end position="504"/>
    </location>
</feature>
<feature type="compositionally biased region" description="Basic and acidic residues" evidence="2">
    <location>
        <begin position="443"/>
        <end position="456"/>
    </location>
</feature>
<sequence>MATLASSLAKASMGADRYVAGPCRSSTSSSSSSSSSSSCSSGSSSPCSSTSSSSSGITTEEEDKNSSSSSWNSSESSSSESSLTDISTTKKKKKKDNKKKKSSSMKKMKNLKNLKRESNKKKEKNKSKSMAIVVDRKKKKKKKKTKTKNHIKLTAHEENGDDVSSMLLLGAELLKEVEEAAAAAASSATAVVSVNPMEESRTLSTNRPLLLPIGHYVTQTGADSRSHLLEQVMSSVPAAQWQAILPPVLKEMNSTELKQLCLQQLQLLTDSAILNIINGEGDQGATGSTGKGILSSEMAITATGEKEKLKKKKSKKSKKSKKKSKKTKKSERLLLVKEEKPIDDDVAAEESSGKTLMELLELEMRARAIKALLKKEEEGIEDDEWSDHVVVVPLATLPVENDAIQRPMKAATESGVAHKYHRPNSPTTLHSTLIQRTESTSDESNRRGRRPSSDAVRHRHYRHHHHHRQERSRSPIVACREVDLSVVKTEPPSSSINLNKSSTPPRSPLLIEATDDTTTFQVGRINSEESKRIDDEDKSGDRGTTQVVVEEEEEEEEVEYEEEGIQEVDIELGSGSSDDDAHSSCR</sequence>
<feature type="compositionally biased region" description="Basic residues" evidence="2">
    <location>
        <begin position="136"/>
        <end position="149"/>
    </location>
</feature>
<keyword evidence="4" id="KW-1185">Reference proteome</keyword>
<feature type="region of interest" description="Disordered" evidence="2">
    <location>
        <begin position="1"/>
        <end position="149"/>
    </location>
</feature>
<dbReference type="PANTHER" id="PTHR31911:SF1">
    <property type="entry name" value="FAMILY WITH SEQUENCE SIMILARITY 133 MEMBER B-RELATED"/>
    <property type="match status" value="1"/>
</dbReference>
<feature type="region of interest" description="Disordered" evidence="2">
    <location>
        <begin position="488"/>
        <end position="507"/>
    </location>
</feature>
<dbReference type="InterPro" id="IPR038991">
    <property type="entry name" value="CAAP1"/>
</dbReference>
<feature type="compositionally biased region" description="Basic and acidic residues" evidence="2">
    <location>
        <begin position="526"/>
        <end position="541"/>
    </location>
</feature>
<protein>
    <submittedName>
        <fullName evidence="3">Uncharacterized protein</fullName>
    </submittedName>
</protein>
<dbReference type="GO" id="GO:0042981">
    <property type="term" value="P:regulation of apoptotic process"/>
    <property type="evidence" value="ECO:0007669"/>
    <property type="project" value="InterPro"/>
</dbReference>
<comment type="caution">
    <text evidence="3">The sequence shown here is derived from an EMBL/GenBank/DDBJ whole genome shotgun (WGS) entry which is preliminary data.</text>
</comment>
<dbReference type="OrthoDB" id="10533684at2759"/>
<feature type="region of interest" description="Disordered" evidence="2">
    <location>
        <begin position="522"/>
        <end position="586"/>
    </location>
</feature>
<evidence type="ECO:0000256" key="1">
    <source>
        <dbReference type="ARBA" id="ARBA00009569"/>
    </source>
</evidence>
<comment type="similarity">
    <text evidence="1">Belongs to the FAM133 family.</text>
</comment>
<organism evidence="3 4">
    <name type="scientific">Daphnia galeata</name>
    <dbReference type="NCBI Taxonomy" id="27404"/>
    <lineage>
        <taxon>Eukaryota</taxon>
        <taxon>Metazoa</taxon>
        <taxon>Ecdysozoa</taxon>
        <taxon>Arthropoda</taxon>
        <taxon>Crustacea</taxon>
        <taxon>Branchiopoda</taxon>
        <taxon>Diplostraca</taxon>
        <taxon>Cladocera</taxon>
        <taxon>Anomopoda</taxon>
        <taxon>Daphniidae</taxon>
        <taxon>Daphnia</taxon>
    </lineage>
</organism>
<dbReference type="AlphaFoldDB" id="A0A8J2WB76"/>